<dbReference type="Pfam" id="PF13454">
    <property type="entry name" value="NAD_binding_9"/>
    <property type="match status" value="1"/>
</dbReference>
<dbReference type="STRING" id="1134435.AC731_002580"/>
<dbReference type="Gene3D" id="3.50.50.60">
    <property type="entry name" value="FAD/NAD(P)-binding domain"/>
    <property type="match status" value="2"/>
</dbReference>
<proteinExistence type="predicted"/>
<dbReference type="PANTHER" id="PTHR40254">
    <property type="entry name" value="BLR0577 PROTEIN"/>
    <property type="match status" value="1"/>
</dbReference>
<gene>
    <name evidence="2" type="ORF">AC731_002580</name>
</gene>
<dbReference type="InterPro" id="IPR052189">
    <property type="entry name" value="L-asp_N-monooxygenase_NS-form"/>
</dbReference>
<evidence type="ECO:0000259" key="1">
    <source>
        <dbReference type="Pfam" id="PF13454"/>
    </source>
</evidence>
<protein>
    <submittedName>
        <fullName evidence="2">FAD-dependent oxidoreductase</fullName>
    </submittedName>
</protein>
<feature type="domain" description="FAD-dependent urate hydroxylase HpyO/Asp monooxygenase CreE-like FAD/NAD(P)-binding" evidence="1">
    <location>
        <begin position="14"/>
        <end position="162"/>
    </location>
</feature>
<keyword evidence="3" id="KW-1185">Reference proteome</keyword>
<dbReference type="KEGG" id="thu:AC731_002580"/>
<name>A0A140IDU9_9RHOO</name>
<organism evidence="2 3">
    <name type="scientific">Thauera humireducens</name>
    <dbReference type="NCBI Taxonomy" id="1134435"/>
    <lineage>
        <taxon>Bacteria</taxon>
        <taxon>Pseudomonadati</taxon>
        <taxon>Pseudomonadota</taxon>
        <taxon>Betaproteobacteria</taxon>
        <taxon>Rhodocyclales</taxon>
        <taxon>Zoogloeaceae</taxon>
        <taxon>Thauera</taxon>
    </lineage>
</organism>
<evidence type="ECO:0000313" key="3">
    <source>
        <dbReference type="Proteomes" id="UP000036902"/>
    </source>
</evidence>
<evidence type="ECO:0000313" key="2">
    <source>
        <dbReference type="EMBL" id="AMO35924.1"/>
    </source>
</evidence>
<dbReference type="SUPFAM" id="SSF51905">
    <property type="entry name" value="FAD/NAD(P)-binding domain"/>
    <property type="match status" value="2"/>
</dbReference>
<accession>A0A140IDU9</accession>
<sequence>MKDASCPPRTRHVVIVGGGFSGTLTAVHLLREAAPEQVCITLIEQHARAARGLAYRIWDDSMLLNVPAGNMSALAEEPGHFLTYCRDIDPAFNEGSFVPRRLFGDYLEHTLRVAELCSATSFTRVRAEAVAVRRMPALRRFEISLDNGAALAADQVVLAPGHVATQTLPVADALAGSGRYVGNPWDYGAMDHVPGGQTVAVLGTGHTAIDALFRLTSRDDARKVYLLSRRGLLPKGHRTRPQPPATMAFPDYLEGLEPTTFAYLRAIRRQIRLLQQEGQNWRDVINGLRPHTAELWRRLPYGERRRFLSRVGPWWDIHRHRLAPTAYRRLQGLLDSAQAEVLAGQVIGMQVQGQGVRVKLKPRDGGPVRELEVAAVVNCTGPDYDVTRLTASRLIVQLREEGYLRPDPLHIGIELDEHYNVIGRDGYRVAGLHYVGPMLRARYWEAIAVPELRRHTQDLARHLLERPA</sequence>
<dbReference type="EMBL" id="CP014646">
    <property type="protein sequence ID" value="AMO35924.1"/>
    <property type="molecule type" value="Genomic_DNA"/>
</dbReference>
<dbReference type="InterPro" id="IPR038732">
    <property type="entry name" value="HpyO/CreE_NAD-binding"/>
</dbReference>
<dbReference type="RefSeq" id="WP_048709048.1">
    <property type="nucleotide sequence ID" value="NZ_CP014646.1"/>
</dbReference>
<reference evidence="3" key="1">
    <citation type="submission" date="2016-03" db="EMBL/GenBank/DDBJ databases">
        <authorList>
            <person name="Ma C."/>
            <person name="Zhou S."/>
            <person name="Yang G."/>
        </authorList>
    </citation>
    <scope>NUCLEOTIDE SEQUENCE [LARGE SCALE GENOMIC DNA]</scope>
    <source>
        <strain evidence="3">SgZ-1</strain>
    </source>
</reference>
<dbReference type="PANTHER" id="PTHR40254:SF1">
    <property type="entry name" value="BLR0577 PROTEIN"/>
    <property type="match status" value="1"/>
</dbReference>
<dbReference type="InterPro" id="IPR036188">
    <property type="entry name" value="FAD/NAD-bd_sf"/>
</dbReference>
<dbReference type="AlphaFoldDB" id="A0A140IDU9"/>
<dbReference type="Proteomes" id="UP000036902">
    <property type="component" value="Chromosome"/>
</dbReference>